<organism evidence="2 3">
    <name type="scientific">Suillus fuscotomentosus</name>
    <dbReference type="NCBI Taxonomy" id="1912939"/>
    <lineage>
        <taxon>Eukaryota</taxon>
        <taxon>Fungi</taxon>
        <taxon>Dikarya</taxon>
        <taxon>Basidiomycota</taxon>
        <taxon>Agaricomycotina</taxon>
        <taxon>Agaricomycetes</taxon>
        <taxon>Agaricomycetidae</taxon>
        <taxon>Boletales</taxon>
        <taxon>Suillineae</taxon>
        <taxon>Suillaceae</taxon>
        <taxon>Suillus</taxon>
    </lineage>
</organism>
<feature type="region of interest" description="Disordered" evidence="1">
    <location>
        <begin position="12"/>
        <end position="42"/>
    </location>
</feature>
<dbReference type="EMBL" id="JABBWK010000052">
    <property type="protein sequence ID" value="KAG1896770.1"/>
    <property type="molecule type" value="Genomic_DNA"/>
</dbReference>
<evidence type="ECO:0000313" key="2">
    <source>
        <dbReference type="EMBL" id="KAG1896770.1"/>
    </source>
</evidence>
<dbReference type="GeneID" id="64661925"/>
<proteinExistence type="predicted"/>
<evidence type="ECO:0000313" key="3">
    <source>
        <dbReference type="Proteomes" id="UP001195769"/>
    </source>
</evidence>
<dbReference type="Proteomes" id="UP001195769">
    <property type="component" value="Unassembled WGS sequence"/>
</dbReference>
<feature type="region of interest" description="Disordered" evidence="1">
    <location>
        <begin position="258"/>
        <end position="284"/>
    </location>
</feature>
<sequence length="533" mass="60304">MPTSHKKLAAARARAAQWQTQSLTSEHSNSTPTTEKPSPLLPTHAVEAPESFDIEFCPIELGLECLSDCGYMGGVSCWSDDDIIEYQPDTFSKSTLSDCESLCELEGDDLEYNLRQLTANTNSKALELTADEADTLFKIILRPTTNVIWRKAEHNRLLGYNGLSDHSRCWRDKLAQDQAEHRKKMKTSYVSIQIACDLKMCSDTYLSRDNPQVAFMQQWCVPKDSNHTPKDSNTTSDVERNTHTHSALAVDFSGYLSDESEDNFDSDTDSEHKDEYRVTGSSRDVSSHLPAVPLLKRRKLEIPFCMERKNAKERHADERRVALEAIEKLLKSKKTNFVGGPDGLQAKRTRTIQSHLALIVKRGHSSIEASERAAESHGFATVWGSHQLCSWTHNWVTKQELPRSLTGHHAKVYSLLDDPALAAELRTYVHSNKWAINPEKLAEFSKSKLIPSEAEKYLHTIVNDGMPHGLKHYMELELFPQIHLKIGRGISLVTGHRWLHREGFRYMSHRKGLYFDGTTGLMLSLIVKSISCQ</sequence>
<keyword evidence="3" id="KW-1185">Reference proteome</keyword>
<accession>A0AAD4DZ42</accession>
<reference evidence="2" key="1">
    <citation type="journal article" date="2020" name="New Phytol.">
        <title>Comparative genomics reveals dynamic genome evolution in host specialist ectomycorrhizal fungi.</title>
        <authorList>
            <person name="Lofgren L.A."/>
            <person name="Nguyen N.H."/>
            <person name="Vilgalys R."/>
            <person name="Ruytinx J."/>
            <person name="Liao H.L."/>
            <person name="Branco S."/>
            <person name="Kuo A."/>
            <person name="LaButti K."/>
            <person name="Lipzen A."/>
            <person name="Andreopoulos W."/>
            <person name="Pangilinan J."/>
            <person name="Riley R."/>
            <person name="Hundley H."/>
            <person name="Na H."/>
            <person name="Barry K."/>
            <person name="Grigoriev I.V."/>
            <person name="Stajich J.E."/>
            <person name="Kennedy P.G."/>
        </authorList>
    </citation>
    <scope>NUCLEOTIDE SEQUENCE</scope>
    <source>
        <strain evidence="2">FC203</strain>
    </source>
</reference>
<dbReference type="RefSeq" id="XP_041222346.1">
    <property type="nucleotide sequence ID" value="XM_041367627.1"/>
</dbReference>
<comment type="caution">
    <text evidence="2">The sequence shown here is derived from an EMBL/GenBank/DDBJ whole genome shotgun (WGS) entry which is preliminary data.</text>
</comment>
<feature type="compositionally biased region" description="Polar residues" evidence="1">
    <location>
        <begin position="17"/>
        <end position="36"/>
    </location>
</feature>
<protein>
    <submittedName>
        <fullName evidence="2">Uncharacterized protein</fullName>
    </submittedName>
</protein>
<name>A0AAD4DZ42_9AGAM</name>
<evidence type="ECO:0000256" key="1">
    <source>
        <dbReference type="SAM" id="MobiDB-lite"/>
    </source>
</evidence>
<gene>
    <name evidence="2" type="ORF">F5891DRAFT_1192665</name>
</gene>
<dbReference type="AlphaFoldDB" id="A0AAD4DZ42"/>
<feature type="compositionally biased region" description="Acidic residues" evidence="1">
    <location>
        <begin position="258"/>
        <end position="268"/>
    </location>
</feature>